<feature type="region of interest" description="Disordered" evidence="1">
    <location>
        <begin position="1"/>
        <end position="115"/>
    </location>
</feature>
<protein>
    <submittedName>
        <fullName evidence="3">DNA repair protein rhp7</fullName>
    </submittedName>
</protein>
<dbReference type="OMA" id="ACRHISR"/>
<dbReference type="STRING" id="1198029.A0A1U7LSS3"/>
<dbReference type="SUPFAM" id="SSF52047">
    <property type="entry name" value="RNI-like"/>
    <property type="match status" value="1"/>
</dbReference>
<accession>A0A1U7LSS3</accession>
<evidence type="ECO:0000259" key="2">
    <source>
        <dbReference type="Pfam" id="PF23550"/>
    </source>
</evidence>
<organism evidence="3 4">
    <name type="scientific">Neolecta irregularis (strain DAH-3)</name>
    <dbReference type="NCBI Taxonomy" id="1198029"/>
    <lineage>
        <taxon>Eukaryota</taxon>
        <taxon>Fungi</taxon>
        <taxon>Dikarya</taxon>
        <taxon>Ascomycota</taxon>
        <taxon>Taphrinomycotina</taxon>
        <taxon>Neolectales</taxon>
        <taxon>Neolectaceae</taxon>
        <taxon>Neolecta</taxon>
    </lineage>
</organism>
<dbReference type="GO" id="GO:0031146">
    <property type="term" value="P:SCF-dependent proteasomal ubiquitin-dependent protein catabolic process"/>
    <property type="evidence" value="ECO:0007669"/>
    <property type="project" value="TreeGrafter"/>
</dbReference>
<dbReference type="SMART" id="SM00367">
    <property type="entry name" value="LRR_CC"/>
    <property type="match status" value="6"/>
</dbReference>
<dbReference type="GO" id="GO:0006289">
    <property type="term" value="P:nucleotide-excision repair"/>
    <property type="evidence" value="ECO:0007669"/>
    <property type="project" value="EnsemblFungi"/>
</dbReference>
<feature type="domain" description="DNA repair protein rhp7 treble clef" evidence="2">
    <location>
        <begin position="119"/>
        <end position="155"/>
    </location>
</feature>
<reference evidence="3 4" key="1">
    <citation type="submission" date="2016-04" db="EMBL/GenBank/DDBJ databases">
        <title>Evolutionary innovation and constraint leading to complex multicellularity in the Ascomycota.</title>
        <authorList>
            <person name="Cisse O."/>
            <person name="Nguyen A."/>
            <person name="Hewitt D.A."/>
            <person name="Jedd G."/>
            <person name="Stajich J.E."/>
        </authorList>
    </citation>
    <scope>NUCLEOTIDE SEQUENCE [LARGE SCALE GENOMIC DNA]</scope>
    <source>
        <strain evidence="3 4">DAH-3</strain>
    </source>
</reference>
<evidence type="ECO:0000313" key="4">
    <source>
        <dbReference type="Proteomes" id="UP000186594"/>
    </source>
</evidence>
<dbReference type="PANTHER" id="PTHR13318">
    <property type="entry name" value="PARTNER OF PAIRED, ISOFORM B-RELATED"/>
    <property type="match status" value="1"/>
</dbReference>
<evidence type="ECO:0000313" key="3">
    <source>
        <dbReference type="EMBL" id="OLL25633.1"/>
    </source>
</evidence>
<evidence type="ECO:0000256" key="1">
    <source>
        <dbReference type="SAM" id="MobiDB-lite"/>
    </source>
</evidence>
<dbReference type="InterPro" id="IPR032675">
    <property type="entry name" value="LRR_dom_sf"/>
</dbReference>
<name>A0A1U7LSS3_NEOID</name>
<dbReference type="OrthoDB" id="1924287at2759"/>
<sequence length="565" mass="62599">MNRHGNIRGKYTPFPASKGISAAEITRRHREREQAEEAVAVNRNDLDMLETIPDNPVSAEQPQELADSAVTAGTKRKRQTTKAEKRKKKKKDESDDEEDQGQSAGRSTFSHKNRSKDAGQIQFCAECSARFSVTKFSKKNPDGEGYLCNKCGNPAGNAPDNARVRRKATITRKKKVAQAKLEGEDLISKLQDLCIKLIAKYIDDVEALGEIGDVNMDKICQIISKKRSLNNDTLGLFLDVSNTKLNLEEIDPDHFMSIAQFCPNLDSISLKYCGKITDPVVNFYASHLKNLCSVTFNGPFLITVNAWKSAFATLGSRLEALVISDTTRFDIPTALKLVEYCPNIRKLGLSRLTQMNDEIVKVLAKLPGLVELDLSWPGDIVTDDSIIELLYQNGPSLTSINFDGCRELTERTLKTITSTCPLLAELSLQQCDRISDEGFTAAFTENVVLEGLINVNLERCLGIKDNAVQALIRHSAGHLRNLNLNSLDQLTRCTFDELASSVCPMLEVLDVGFVRAIDDEICGKVIKACPTLSILKVFGCSRITETIDSDLRMGVRLIGRESDFL</sequence>
<comment type="caution">
    <text evidence="3">The sequence shown here is derived from an EMBL/GenBank/DDBJ whole genome shotgun (WGS) entry which is preliminary data.</text>
</comment>
<proteinExistence type="predicted"/>
<keyword evidence="4" id="KW-1185">Reference proteome</keyword>
<dbReference type="Proteomes" id="UP000186594">
    <property type="component" value="Unassembled WGS sequence"/>
</dbReference>
<dbReference type="AlphaFoldDB" id="A0A1U7LSS3"/>
<dbReference type="InterPro" id="IPR056451">
    <property type="entry name" value="Znf_Tbcl_Rhp7"/>
</dbReference>
<feature type="compositionally biased region" description="Basic residues" evidence="1">
    <location>
        <begin position="74"/>
        <end position="90"/>
    </location>
</feature>
<dbReference type="GO" id="GO:0000113">
    <property type="term" value="C:nucleotide-excision repair factor 4 complex"/>
    <property type="evidence" value="ECO:0007669"/>
    <property type="project" value="EnsemblFungi"/>
</dbReference>
<dbReference type="EMBL" id="LXFE01000344">
    <property type="protein sequence ID" value="OLL25633.1"/>
    <property type="molecule type" value="Genomic_DNA"/>
</dbReference>
<dbReference type="Pfam" id="PF23550">
    <property type="entry name" value="zf_Tbcl_Rhp7"/>
    <property type="match status" value="1"/>
</dbReference>
<dbReference type="Gene3D" id="3.80.10.10">
    <property type="entry name" value="Ribonuclease Inhibitor"/>
    <property type="match status" value="2"/>
</dbReference>
<gene>
    <name evidence="3" type="ORF">NEOLI_002971</name>
</gene>
<dbReference type="GO" id="GO:0019005">
    <property type="term" value="C:SCF ubiquitin ligase complex"/>
    <property type="evidence" value="ECO:0007669"/>
    <property type="project" value="TreeGrafter"/>
</dbReference>
<dbReference type="InterPro" id="IPR006553">
    <property type="entry name" value="Leu-rich_rpt_Cys-con_subtyp"/>
</dbReference>